<evidence type="ECO:0000313" key="1">
    <source>
        <dbReference type="EMBL" id="KAK8838553.1"/>
    </source>
</evidence>
<proteinExistence type="predicted"/>
<reference evidence="1 2" key="1">
    <citation type="submission" date="2024-04" db="EMBL/GenBank/DDBJ databases">
        <title>Tritrichomonas musculus Genome.</title>
        <authorList>
            <person name="Alves-Ferreira E."/>
            <person name="Grigg M."/>
            <person name="Lorenzi H."/>
            <person name="Galac M."/>
        </authorList>
    </citation>
    <scope>NUCLEOTIDE SEQUENCE [LARGE SCALE GENOMIC DNA]</scope>
    <source>
        <strain evidence="1 2">EAF2021</strain>
    </source>
</reference>
<gene>
    <name evidence="1" type="ORF">M9Y10_033183</name>
</gene>
<organism evidence="1 2">
    <name type="scientific">Tritrichomonas musculus</name>
    <dbReference type="NCBI Taxonomy" id="1915356"/>
    <lineage>
        <taxon>Eukaryota</taxon>
        <taxon>Metamonada</taxon>
        <taxon>Parabasalia</taxon>
        <taxon>Tritrichomonadida</taxon>
        <taxon>Tritrichomonadidae</taxon>
        <taxon>Tritrichomonas</taxon>
    </lineage>
</organism>
<evidence type="ECO:0008006" key="3">
    <source>
        <dbReference type="Google" id="ProtNLM"/>
    </source>
</evidence>
<evidence type="ECO:0000313" key="2">
    <source>
        <dbReference type="Proteomes" id="UP001470230"/>
    </source>
</evidence>
<sequence>MKKKIDSISVEFKGDELKGIISHLKEKFGENLCERGEIKISDIGTHNSACRSLTNLIKYDSSHIDCYYRNSKGTDPLPNSSEGWIEFDFLKRKVNITSYTVRRSGYCPKSWRIVGSNDRTKWEVVNQQVNNSTLSNDKQHRFECENNQKYYQYIRYIQDDTWASEREHCIFLSCIEFFGSITI</sequence>
<dbReference type="Proteomes" id="UP001470230">
    <property type="component" value="Unassembled WGS sequence"/>
</dbReference>
<accession>A0ABR2GX74</accession>
<dbReference type="EMBL" id="JAPFFF010000055">
    <property type="protein sequence ID" value="KAK8838553.1"/>
    <property type="molecule type" value="Genomic_DNA"/>
</dbReference>
<name>A0ABR2GX74_9EUKA</name>
<dbReference type="Gene3D" id="2.60.120.260">
    <property type="entry name" value="Galactose-binding domain-like"/>
    <property type="match status" value="1"/>
</dbReference>
<dbReference type="InterPro" id="IPR008979">
    <property type="entry name" value="Galactose-bd-like_sf"/>
</dbReference>
<comment type="caution">
    <text evidence="1">The sequence shown here is derived from an EMBL/GenBank/DDBJ whole genome shotgun (WGS) entry which is preliminary data.</text>
</comment>
<dbReference type="SUPFAM" id="SSF49785">
    <property type="entry name" value="Galactose-binding domain-like"/>
    <property type="match status" value="1"/>
</dbReference>
<protein>
    <recommendedName>
        <fullName evidence="3">F5/8 type C domain-containing protein</fullName>
    </recommendedName>
</protein>
<keyword evidence="2" id="KW-1185">Reference proteome</keyword>